<feature type="domain" description="PIN" evidence="8">
    <location>
        <begin position="4"/>
        <end position="120"/>
    </location>
</feature>
<dbReference type="GO" id="GO:0004518">
    <property type="term" value="F:nuclease activity"/>
    <property type="evidence" value="ECO:0007669"/>
    <property type="project" value="UniProtKB-KW"/>
</dbReference>
<comment type="similarity">
    <text evidence="7">Belongs to the PINc/VapC protein family.</text>
</comment>
<dbReference type="InterPro" id="IPR002716">
    <property type="entry name" value="PIN_dom"/>
</dbReference>
<keyword evidence="4" id="KW-0479">Metal-binding</keyword>
<dbReference type="PANTHER" id="PTHR33653:SF1">
    <property type="entry name" value="RIBONUCLEASE VAPC2"/>
    <property type="match status" value="1"/>
</dbReference>
<dbReference type="InterPro" id="IPR050556">
    <property type="entry name" value="Type_II_TA_system_RNase"/>
</dbReference>
<dbReference type="Proteomes" id="UP000176997">
    <property type="component" value="Unassembled WGS sequence"/>
</dbReference>
<protein>
    <recommendedName>
        <fullName evidence="8">PIN domain-containing protein</fullName>
    </recommendedName>
</protein>
<dbReference type="Gene3D" id="3.40.50.1010">
    <property type="entry name" value="5'-nuclease"/>
    <property type="match status" value="1"/>
</dbReference>
<sequence>MKNFIDSSIWIKYVKGEALPADIISILEEGSLCTSALCIAEVAYFLLRYGKDPKSYVAFMMNRAAVIPVDDFLSLEAAKIKHAQRIRAPKFGLSDAVAYATAQSRGAMLITSDRDFDGLAEVTIV</sequence>
<organism evidence="9 10">
    <name type="scientific">Candidatus Yonathbacteria bacterium RIFCSPHIGHO2_01_FULL_51_10</name>
    <dbReference type="NCBI Taxonomy" id="1802723"/>
    <lineage>
        <taxon>Bacteria</taxon>
        <taxon>Candidatus Yonathiibacteriota</taxon>
    </lineage>
</organism>
<evidence type="ECO:0000256" key="2">
    <source>
        <dbReference type="ARBA" id="ARBA00022649"/>
    </source>
</evidence>
<keyword evidence="6" id="KW-0460">Magnesium</keyword>
<evidence type="ECO:0000256" key="5">
    <source>
        <dbReference type="ARBA" id="ARBA00022801"/>
    </source>
</evidence>
<comment type="caution">
    <text evidence="9">The sequence shown here is derived from an EMBL/GenBank/DDBJ whole genome shotgun (WGS) entry which is preliminary data.</text>
</comment>
<dbReference type="AlphaFoldDB" id="A0A1G2S7D4"/>
<keyword evidence="5" id="KW-0378">Hydrolase</keyword>
<evidence type="ECO:0000313" key="10">
    <source>
        <dbReference type="Proteomes" id="UP000176997"/>
    </source>
</evidence>
<evidence type="ECO:0000256" key="3">
    <source>
        <dbReference type="ARBA" id="ARBA00022722"/>
    </source>
</evidence>
<keyword evidence="2" id="KW-1277">Toxin-antitoxin system</keyword>
<comment type="cofactor">
    <cofactor evidence="1">
        <name>Mg(2+)</name>
        <dbReference type="ChEBI" id="CHEBI:18420"/>
    </cofactor>
</comment>
<gene>
    <name evidence="9" type="ORF">A2675_02435</name>
</gene>
<dbReference type="SUPFAM" id="SSF88723">
    <property type="entry name" value="PIN domain-like"/>
    <property type="match status" value="1"/>
</dbReference>
<dbReference type="EMBL" id="MHUS01000034">
    <property type="protein sequence ID" value="OHA80181.1"/>
    <property type="molecule type" value="Genomic_DNA"/>
</dbReference>
<evidence type="ECO:0000256" key="6">
    <source>
        <dbReference type="ARBA" id="ARBA00022842"/>
    </source>
</evidence>
<name>A0A1G2S7D4_9BACT</name>
<evidence type="ECO:0000313" key="9">
    <source>
        <dbReference type="EMBL" id="OHA80181.1"/>
    </source>
</evidence>
<evidence type="ECO:0000259" key="8">
    <source>
        <dbReference type="Pfam" id="PF01850"/>
    </source>
</evidence>
<dbReference type="GO" id="GO:0016787">
    <property type="term" value="F:hydrolase activity"/>
    <property type="evidence" value="ECO:0007669"/>
    <property type="project" value="UniProtKB-KW"/>
</dbReference>
<evidence type="ECO:0000256" key="7">
    <source>
        <dbReference type="ARBA" id="ARBA00038093"/>
    </source>
</evidence>
<keyword evidence="3" id="KW-0540">Nuclease</keyword>
<evidence type="ECO:0000256" key="4">
    <source>
        <dbReference type="ARBA" id="ARBA00022723"/>
    </source>
</evidence>
<accession>A0A1G2S7D4</accession>
<dbReference type="Pfam" id="PF01850">
    <property type="entry name" value="PIN"/>
    <property type="match status" value="1"/>
</dbReference>
<dbReference type="PANTHER" id="PTHR33653">
    <property type="entry name" value="RIBONUCLEASE VAPC2"/>
    <property type="match status" value="1"/>
</dbReference>
<dbReference type="GO" id="GO:0046872">
    <property type="term" value="F:metal ion binding"/>
    <property type="evidence" value="ECO:0007669"/>
    <property type="project" value="UniProtKB-KW"/>
</dbReference>
<reference evidence="9 10" key="1">
    <citation type="journal article" date="2016" name="Nat. Commun.">
        <title>Thousands of microbial genomes shed light on interconnected biogeochemical processes in an aquifer system.</title>
        <authorList>
            <person name="Anantharaman K."/>
            <person name="Brown C.T."/>
            <person name="Hug L.A."/>
            <person name="Sharon I."/>
            <person name="Castelle C.J."/>
            <person name="Probst A.J."/>
            <person name="Thomas B.C."/>
            <person name="Singh A."/>
            <person name="Wilkins M.J."/>
            <person name="Karaoz U."/>
            <person name="Brodie E.L."/>
            <person name="Williams K.H."/>
            <person name="Hubbard S.S."/>
            <person name="Banfield J.F."/>
        </authorList>
    </citation>
    <scope>NUCLEOTIDE SEQUENCE [LARGE SCALE GENOMIC DNA]</scope>
</reference>
<proteinExistence type="inferred from homology"/>
<evidence type="ECO:0000256" key="1">
    <source>
        <dbReference type="ARBA" id="ARBA00001946"/>
    </source>
</evidence>
<dbReference type="InterPro" id="IPR029060">
    <property type="entry name" value="PIN-like_dom_sf"/>
</dbReference>